<keyword evidence="2" id="KW-0238">DNA-binding</keyword>
<accession>A0A6J5Z5H7</accession>
<dbReference type="Pfam" id="PF09339">
    <property type="entry name" value="HTH_IclR"/>
    <property type="match status" value="1"/>
</dbReference>
<dbReference type="Gene3D" id="1.10.10.10">
    <property type="entry name" value="Winged helix-like DNA-binding domain superfamily/Winged helix DNA-binding domain"/>
    <property type="match status" value="1"/>
</dbReference>
<dbReference type="SUPFAM" id="SSF55781">
    <property type="entry name" value="GAF domain-like"/>
    <property type="match status" value="1"/>
</dbReference>
<dbReference type="PANTHER" id="PTHR30136">
    <property type="entry name" value="HELIX-TURN-HELIX TRANSCRIPTIONAL REGULATOR, ICLR FAMILY"/>
    <property type="match status" value="1"/>
</dbReference>
<dbReference type="GO" id="GO:0045892">
    <property type="term" value="P:negative regulation of DNA-templated transcription"/>
    <property type="evidence" value="ECO:0007669"/>
    <property type="project" value="TreeGrafter"/>
</dbReference>
<gene>
    <name evidence="6" type="ORF">UFOPK3547_00157</name>
</gene>
<protein>
    <submittedName>
        <fullName evidence="6">Unannotated protein</fullName>
    </submittedName>
</protein>
<dbReference type="PROSITE" id="PS51077">
    <property type="entry name" value="HTH_ICLR"/>
    <property type="match status" value="1"/>
</dbReference>
<dbReference type="SMART" id="SM00346">
    <property type="entry name" value="HTH_ICLR"/>
    <property type="match status" value="1"/>
</dbReference>
<dbReference type="SUPFAM" id="SSF46785">
    <property type="entry name" value="Winged helix' DNA-binding domain"/>
    <property type="match status" value="1"/>
</dbReference>
<proteinExistence type="predicted"/>
<sequence>MAPSSVKSAERVLAVLDLLARSVRPVPTMTISRDCAIPKSSTHHLLNVMRDRRFVSYYDEERAWGLGVAAFEIGSAYMRSAPLQRMGRHLLVELTAETGDTSHLAVLHGSEVLYIDKEEPITSSARLVTEVGVRLPAHITAVGRAILAQLPEAQVRALYGEQPLVLRADSGPADIGALLGDLDEIRAAGYAFDDEMVSPGISCLAAPVMSHEGVPVAAIGVTFVSAQRDAAARERTTELVCGFAQRLSSNIGHVEGAGTEPVSAG</sequence>
<dbReference type="Gene3D" id="3.30.450.40">
    <property type="match status" value="1"/>
</dbReference>
<evidence type="ECO:0000259" key="4">
    <source>
        <dbReference type="PROSITE" id="PS51077"/>
    </source>
</evidence>
<reference evidence="6" key="1">
    <citation type="submission" date="2020-05" db="EMBL/GenBank/DDBJ databases">
        <authorList>
            <person name="Chiriac C."/>
            <person name="Salcher M."/>
            <person name="Ghai R."/>
            <person name="Kavagutti S V."/>
        </authorList>
    </citation>
    <scope>NUCLEOTIDE SEQUENCE</scope>
</reference>
<feature type="domain" description="HTH iclR-type" evidence="4">
    <location>
        <begin position="6"/>
        <end position="68"/>
    </location>
</feature>
<dbReference type="InterPro" id="IPR050707">
    <property type="entry name" value="HTH_MetabolicPath_Reg"/>
</dbReference>
<dbReference type="InterPro" id="IPR005471">
    <property type="entry name" value="Tscrpt_reg_IclR_N"/>
</dbReference>
<dbReference type="InterPro" id="IPR036390">
    <property type="entry name" value="WH_DNA-bd_sf"/>
</dbReference>
<evidence type="ECO:0000256" key="3">
    <source>
        <dbReference type="ARBA" id="ARBA00023163"/>
    </source>
</evidence>
<evidence type="ECO:0000256" key="1">
    <source>
        <dbReference type="ARBA" id="ARBA00023015"/>
    </source>
</evidence>
<organism evidence="6">
    <name type="scientific">freshwater metagenome</name>
    <dbReference type="NCBI Taxonomy" id="449393"/>
    <lineage>
        <taxon>unclassified sequences</taxon>
        <taxon>metagenomes</taxon>
        <taxon>ecological metagenomes</taxon>
    </lineage>
</organism>
<evidence type="ECO:0000256" key="2">
    <source>
        <dbReference type="ARBA" id="ARBA00023125"/>
    </source>
</evidence>
<dbReference type="PANTHER" id="PTHR30136:SF24">
    <property type="entry name" value="HTH-TYPE TRANSCRIPTIONAL REPRESSOR ALLR"/>
    <property type="match status" value="1"/>
</dbReference>
<dbReference type="GO" id="GO:0003700">
    <property type="term" value="F:DNA-binding transcription factor activity"/>
    <property type="evidence" value="ECO:0007669"/>
    <property type="project" value="TreeGrafter"/>
</dbReference>
<dbReference type="Pfam" id="PF01614">
    <property type="entry name" value="IclR_C"/>
    <property type="match status" value="1"/>
</dbReference>
<dbReference type="InterPro" id="IPR036388">
    <property type="entry name" value="WH-like_DNA-bd_sf"/>
</dbReference>
<dbReference type="AlphaFoldDB" id="A0A6J5Z5H7"/>
<dbReference type="InterPro" id="IPR014757">
    <property type="entry name" value="Tscrpt_reg_IclR_C"/>
</dbReference>
<feature type="domain" description="IclR-ED" evidence="5">
    <location>
        <begin position="69"/>
        <end position="253"/>
    </location>
</feature>
<keyword evidence="3" id="KW-0804">Transcription</keyword>
<keyword evidence="1" id="KW-0805">Transcription regulation</keyword>
<dbReference type="EMBL" id="CAESAN010000007">
    <property type="protein sequence ID" value="CAB4335650.1"/>
    <property type="molecule type" value="Genomic_DNA"/>
</dbReference>
<name>A0A6J5Z5H7_9ZZZZ</name>
<evidence type="ECO:0000313" key="6">
    <source>
        <dbReference type="EMBL" id="CAB4335650.1"/>
    </source>
</evidence>
<dbReference type="InterPro" id="IPR029016">
    <property type="entry name" value="GAF-like_dom_sf"/>
</dbReference>
<dbReference type="GO" id="GO:0003677">
    <property type="term" value="F:DNA binding"/>
    <property type="evidence" value="ECO:0007669"/>
    <property type="project" value="UniProtKB-KW"/>
</dbReference>
<dbReference type="PROSITE" id="PS51078">
    <property type="entry name" value="ICLR_ED"/>
    <property type="match status" value="1"/>
</dbReference>
<evidence type="ECO:0000259" key="5">
    <source>
        <dbReference type="PROSITE" id="PS51078"/>
    </source>
</evidence>